<evidence type="ECO:0000313" key="3">
    <source>
        <dbReference type="Proteomes" id="UP000689195"/>
    </source>
</evidence>
<sequence length="421" mass="49451">MQSNYSPLYKIKVTLGPYIVYNCRVVVPSEIYLAYNTDLDRKCCVKIIEKKEESNIEKIVHQQIQLIVHQNITRIYSVIEQKNHIYIFQEICEKDLSKYQLDPSNFIQMLDFIYQISDGYITLQKNYIIHRDLKPENILIKEDLKQNRCIYKICDFGISKIEQNQRQQTHIKKGTEAYSAPEISQYQYSWAADAYSFGLILLEILLQITLNESLKKQIDSFLEQNRLKQWFLQHDNVKSQFKKLIILDQLNDSFKINPFLLEILDNLLVYQPEKRIQWEQLNILVKHQLKQLLKNPSVQNLKPKNIQEQCLPAVQLGVQNQLTSENSRLCYSLVTQCNQPQQQQYYNNQGMNQISNPQINNVQNIQQGSQHQFHNNKIPQQVVTPRLNGNLNPGLNIQRQSVAPILQINQPGNPQAQQRKN</sequence>
<dbReference type="GO" id="GO:0005524">
    <property type="term" value="F:ATP binding"/>
    <property type="evidence" value="ECO:0007669"/>
    <property type="project" value="InterPro"/>
</dbReference>
<dbReference type="OrthoDB" id="4062651at2759"/>
<name>A0A8S1XJ84_9CILI</name>
<dbReference type="Proteomes" id="UP000689195">
    <property type="component" value="Unassembled WGS sequence"/>
</dbReference>
<evidence type="ECO:0000259" key="1">
    <source>
        <dbReference type="PROSITE" id="PS50011"/>
    </source>
</evidence>
<evidence type="ECO:0000313" key="2">
    <source>
        <dbReference type="EMBL" id="CAD8200929.1"/>
    </source>
</evidence>
<dbReference type="PROSITE" id="PS50011">
    <property type="entry name" value="PROTEIN_KINASE_DOM"/>
    <property type="match status" value="1"/>
</dbReference>
<dbReference type="GO" id="GO:0044773">
    <property type="term" value="P:mitotic DNA damage checkpoint signaling"/>
    <property type="evidence" value="ECO:0007669"/>
    <property type="project" value="TreeGrafter"/>
</dbReference>
<accession>A0A8S1XJ84</accession>
<dbReference type="GO" id="GO:0004674">
    <property type="term" value="F:protein serine/threonine kinase activity"/>
    <property type="evidence" value="ECO:0007669"/>
    <property type="project" value="TreeGrafter"/>
</dbReference>
<comment type="caution">
    <text evidence="2">The sequence shown here is derived from an EMBL/GenBank/DDBJ whole genome shotgun (WGS) entry which is preliminary data.</text>
</comment>
<dbReference type="PANTHER" id="PTHR44167">
    <property type="entry name" value="OVARIAN-SPECIFIC SERINE/THREONINE-PROTEIN KINASE LOK-RELATED"/>
    <property type="match status" value="1"/>
</dbReference>
<dbReference type="CDD" id="cd00180">
    <property type="entry name" value="PKc"/>
    <property type="match status" value="1"/>
</dbReference>
<gene>
    <name evidence="2" type="ORF">PPENT_87.1.T1260061</name>
</gene>
<dbReference type="InterPro" id="IPR000719">
    <property type="entry name" value="Prot_kinase_dom"/>
</dbReference>
<dbReference type="Pfam" id="PF00069">
    <property type="entry name" value="Pkinase"/>
    <property type="match status" value="1"/>
</dbReference>
<dbReference type="PROSITE" id="PS00108">
    <property type="entry name" value="PROTEIN_KINASE_ST"/>
    <property type="match status" value="1"/>
</dbReference>
<feature type="domain" description="Protein kinase" evidence="1">
    <location>
        <begin position="1"/>
        <end position="290"/>
    </location>
</feature>
<dbReference type="GO" id="GO:0005737">
    <property type="term" value="C:cytoplasm"/>
    <property type="evidence" value="ECO:0007669"/>
    <property type="project" value="TreeGrafter"/>
</dbReference>
<proteinExistence type="predicted"/>
<keyword evidence="3" id="KW-1185">Reference proteome</keyword>
<dbReference type="GO" id="GO:0005634">
    <property type="term" value="C:nucleus"/>
    <property type="evidence" value="ECO:0007669"/>
    <property type="project" value="TreeGrafter"/>
</dbReference>
<dbReference type="PANTHER" id="PTHR44167:SF24">
    <property type="entry name" value="SERINE_THREONINE-PROTEIN KINASE CHK2"/>
    <property type="match status" value="1"/>
</dbReference>
<organism evidence="2 3">
    <name type="scientific">Paramecium pentaurelia</name>
    <dbReference type="NCBI Taxonomy" id="43138"/>
    <lineage>
        <taxon>Eukaryota</taxon>
        <taxon>Sar</taxon>
        <taxon>Alveolata</taxon>
        <taxon>Ciliophora</taxon>
        <taxon>Intramacronucleata</taxon>
        <taxon>Oligohymenophorea</taxon>
        <taxon>Peniculida</taxon>
        <taxon>Parameciidae</taxon>
        <taxon>Paramecium</taxon>
    </lineage>
</organism>
<dbReference type="InterPro" id="IPR008271">
    <property type="entry name" value="Ser/Thr_kinase_AS"/>
</dbReference>
<dbReference type="SMART" id="SM00220">
    <property type="entry name" value="S_TKc"/>
    <property type="match status" value="1"/>
</dbReference>
<reference evidence="2" key="1">
    <citation type="submission" date="2021-01" db="EMBL/GenBank/DDBJ databases">
        <authorList>
            <consortium name="Genoscope - CEA"/>
            <person name="William W."/>
        </authorList>
    </citation>
    <scope>NUCLEOTIDE SEQUENCE</scope>
</reference>
<dbReference type="EMBL" id="CAJJDO010000126">
    <property type="protein sequence ID" value="CAD8200929.1"/>
    <property type="molecule type" value="Genomic_DNA"/>
</dbReference>
<dbReference type="AlphaFoldDB" id="A0A8S1XJ84"/>
<protein>
    <recommendedName>
        <fullName evidence="1">Protein kinase domain-containing protein</fullName>
    </recommendedName>
</protein>